<sequence>MLFIAWNYKEKTALEFSCCLSLLSQHYSQGESKMMIKNGSIISVVGKTTMEVMEPF</sequence>
<name>A0A0E4H796_9STRE</name>
<protein>
    <submittedName>
        <fullName evidence="1">Uncharacterized protein</fullName>
    </submittedName>
</protein>
<keyword evidence="2" id="KW-1185">Reference proteome</keyword>
<organism evidence="1 2">
    <name type="scientific">Streptococcus varani</name>
    <dbReference type="NCBI Taxonomy" id="1608583"/>
    <lineage>
        <taxon>Bacteria</taxon>
        <taxon>Bacillati</taxon>
        <taxon>Bacillota</taxon>
        <taxon>Bacilli</taxon>
        <taxon>Lactobacillales</taxon>
        <taxon>Streptococcaceae</taxon>
        <taxon>Streptococcus</taxon>
    </lineage>
</organism>
<dbReference type="EMBL" id="CTEN01000001">
    <property type="protein sequence ID" value="CQR24351.1"/>
    <property type="molecule type" value="Genomic_DNA"/>
</dbReference>
<reference evidence="2" key="1">
    <citation type="submission" date="2015-03" db="EMBL/GenBank/DDBJ databases">
        <authorList>
            <person name="Urmite Genomes"/>
        </authorList>
    </citation>
    <scope>NUCLEOTIDE SEQUENCE [LARGE SCALE GENOMIC DNA]</scope>
    <source>
        <strain evidence="2">FF10</strain>
    </source>
</reference>
<proteinExistence type="predicted"/>
<evidence type="ECO:0000313" key="2">
    <source>
        <dbReference type="Proteomes" id="UP000198604"/>
    </source>
</evidence>
<evidence type="ECO:0000313" key="1">
    <source>
        <dbReference type="EMBL" id="CQR24351.1"/>
    </source>
</evidence>
<dbReference type="STRING" id="1608583.BN1356_00706"/>
<gene>
    <name evidence="1" type="ORF">BN1356_00706</name>
</gene>
<dbReference type="Proteomes" id="UP000198604">
    <property type="component" value="Unassembled WGS sequence"/>
</dbReference>
<accession>A0A0E4H796</accession>
<dbReference type="AlphaFoldDB" id="A0A0E4H796"/>